<reference evidence="1 2" key="1">
    <citation type="submission" date="2018-01" db="EMBL/GenBank/DDBJ databases">
        <title>Denitrification phenotypes of diverse strains of Pseudomonas stutzeri.</title>
        <authorList>
            <person name="Milligan D.A."/>
            <person name="Bergaust L."/>
            <person name="Bakken L.R."/>
            <person name="Frostegard A."/>
        </authorList>
    </citation>
    <scope>NUCLEOTIDE SEQUENCE [LARGE SCALE GENOMIC DNA]</scope>
    <source>
        <strain evidence="1 2">28a3</strain>
    </source>
</reference>
<dbReference type="AlphaFoldDB" id="A0A2N8STX6"/>
<evidence type="ECO:0000313" key="1">
    <source>
        <dbReference type="EMBL" id="PNG05942.1"/>
    </source>
</evidence>
<dbReference type="Proteomes" id="UP000235897">
    <property type="component" value="Unassembled WGS sequence"/>
</dbReference>
<name>A0A2N8STX6_STUST</name>
<protein>
    <submittedName>
        <fullName evidence="1">Uncharacterized protein</fullName>
    </submittedName>
</protein>
<proteinExistence type="predicted"/>
<dbReference type="EMBL" id="POUW01000003">
    <property type="protein sequence ID" value="PNG05942.1"/>
    <property type="molecule type" value="Genomic_DNA"/>
</dbReference>
<gene>
    <name evidence="1" type="ORF">CXL00_08910</name>
</gene>
<dbReference type="RefSeq" id="WP_102846529.1">
    <property type="nucleotide sequence ID" value="NZ_JAMOIG010000005.1"/>
</dbReference>
<evidence type="ECO:0000313" key="2">
    <source>
        <dbReference type="Proteomes" id="UP000235897"/>
    </source>
</evidence>
<comment type="caution">
    <text evidence="1">The sequence shown here is derived from an EMBL/GenBank/DDBJ whole genome shotgun (WGS) entry which is preliminary data.</text>
</comment>
<dbReference type="OrthoDB" id="7019655at2"/>
<organism evidence="1 2">
    <name type="scientific">Stutzerimonas stutzeri</name>
    <name type="common">Pseudomonas stutzeri</name>
    <dbReference type="NCBI Taxonomy" id="316"/>
    <lineage>
        <taxon>Bacteria</taxon>
        <taxon>Pseudomonadati</taxon>
        <taxon>Pseudomonadota</taxon>
        <taxon>Gammaproteobacteria</taxon>
        <taxon>Pseudomonadales</taxon>
        <taxon>Pseudomonadaceae</taxon>
        <taxon>Stutzerimonas</taxon>
    </lineage>
</organism>
<sequence length="124" mass="13643">MSSTKRIVEQTRNVAEALARAMGTSFGREVTAYLTDAYLVAGCCVGVVHRHVRADVYGRFQDGHRVRTSDVLKAHEQGGFWALYTATGSLYVIVTFIEGSGRQSLDVLLEQRAKGMHATPARIQ</sequence>
<accession>A0A2N8STX6</accession>